<evidence type="ECO:0000313" key="3">
    <source>
        <dbReference type="Proteomes" id="UP000199334"/>
    </source>
</evidence>
<keyword evidence="1" id="KW-1133">Transmembrane helix</keyword>
<dbReference type="AlphaFoldDB" id="A0A1H0DGK7"/>
<dbReference type="STRING" id="237069.SAMN05216498_2868"/>
<proteinExistence type="predicted"/>
<reference evidence="2 3" key="1">
    <citation type="submission" date="2016-10" db="EMBL/GenBank/DDBJ databases">
        <authorList>
            <person name="de Groot N.N."/>
        </authorList>
    </citation>
    <scope>NUCLEOTIDE SEQUENCE [LARGE SCALE GENOMIC DNA]</scope>
    <source>
        <strain evidence="2 3">CGMCC 1.3442</strain>
    </source>
</reference>
<sequence>MKYGKILLILIVIVMVGNLLYVTMSNTTFQALAFDDEKPEEITSITVGASVVERKEITDEQTVEDFVSFLSTLELRKSHTFDEFVSDQYADEGIDVTLWKDNKRALELSFDNHGLVRILNFENEEQGEYYIKTDRYFESLKLFLDINNTRD</sequence>
<keyword evidence="3" id="KW-1185">Reference proteome</keyword>
<protein>
    <submittedName>
        <fullName evidence="2">Uncharacterized protein</fullName>
    </submittedName>
</protein>
<keyword evidence="1" id="KW-0812">Transmembrane</keyword>
<accession>A0A1H0DGK7</accession>
<evidence type="ECO:0000313" key="2">
    <source>
        <dbReference type="EMBL" id="SDN69387.1"/>
    </source>
</evidence>
<keyword evidence="1" id="KW-0472">Membrane</keyword>
<gene>
    <name evidence="2" type="ORF">SAMN05216498_2868</name>
</gene>
<evidence type="ECO:0000256" key="1">
    <source>
        <dbReference type="SAM" id="Phobius"/>
    </source>
</evidence>
<name>A0A1H0DGK7_9BACI</name>
<dbReference type="RefSeq" id="WP_093857272.1">
    <property type="nucleotide sequence ID" value="NZ_BJVZ01000004.1"/>
</dbReference>
<feature type="transmembrane region" description="Helical" evidence="1">
    <location>
        <begin position="6"/>
        <end position="24"/>
    </location>
</feature>
<organism evidence="2 3">
    <name type="scientific">Tenuibacillus multivorans</name>
    <dbReference type="NCBI Taxonomy" id="237069"/>
    <lineage>
        <taxon>Bacteria</taxon>
        <taxon>Bacillati</taxon>
        <taxon>Bacillota</taxon>
        <taxon>Bacilli</taxon>
        <taxon>Bacillales</taxon>
        <taxon>Bacillaceae</taxon>
        <taxon>Tenuibacillus</taxon>
    </lineage>
</organism>
<dbReference type="Proteomes" id="UP000199334">
    <property type="component" value="Unassembled WGS sequence"/>
</dbReference>
<dbReference type="EMBL" id="FNIG01000007">
    <property type="protein sequence ID" value="SDN69387.1"/>
    <property type="molecule type" value="Genomic_DNA"/>
</dbReference>